<gene>
    <name evidence="2" type="ORF">ACFO0J_15155</name>
</gene>
<evidence type="ECO:0000313" key="3">
    <source>
        <dbReference type="Proteomes" id="UP001595756"/>
    </source>
</evidence>
<dbReference type="EMBL" id="JBHSDY010000010">
    <property type="protein sequence ID" value="MFC4299381.1"/>
    <property type="molecule type" value="Genomic_DNA"/>
</dbReference>
<evidence type="ECO:0000256" key="1">
    <source>
        <dbReference type="SAM" id="MobiDB-lite"/>
    </source>
</evidence>
<proteinExistence type="predicted"/>
<accession>A0ABV8S496</accession>
<feature type="compositionally biased region" description="Polar residues" evidence="1">
    <location>
        <begin position="1"/>
        <end position="13"/>
    </location>
</feature>
<feature type="region of interest" description="Disordered" evidence="1">
    <location>
        <begin position="51"/>
        <end position="78"/>
    </location>
</feature>
<reference evidence="3" key="1">
    <citation type="journal article" date="2019" name="Int. J. Syst. Evol. Microbiol.">
        <title>The Global Catalogue of Microorganisms (GCM) 10K type strain sequencing project: providing services to taxonomists for standard genome sequencing and annotation.</title>
        <authorList>
            <consortium name="The Broad Institute Genomics Platform"/>
            <consortium name="The Broad Institute Genome Sequencing Center for Infectious Disease"/>
            <person name="Wu L."/>
            <person name="Ma J."/>
        </authorList>
    </citation>
    <scope>NUCLEOTIDE SEQUENCE [LARGE SCALE GENOMIC DNA]</scope>
    <source>
        <strain evidence="3">CGMCC 1.19029</strain>
    </source>
</reference>
<dbReference type="RefSeq" id="WP_376813919.1">
    <property type="nucleotide sequence ID" value="NZ_JBHSDY010000010.1"/>
</dbReference>
<keyword evidence="3" id="KW-1185">Reference proteome</keyword>
<feature type="region of interest" description="Disordered" evidence="1">
    <location>
        <begin position="1"/>
        <end position="21"/>
    </location>
</feature>
<dbReference type="Proteomes" id="UP001595756">
    <property type="component" value="Unassembled WGS sequence"/>
</dbReference>
<comment type="caution">
    <text evidence="2">The sequence shown here is derived from an EMBL/GenBank/DDBJ whole genome shotgun (WGS) entry which is preliminary data.</text>
</comment>
<organism evidence="2 3">
    <name type="scientific">Castellaniella hirudinis</name>
    <dbReference type="NCBI Taxonomy" id="1144617"/>
    <lineage>
        <taxon>Bacteria</taxon>
        <taxon>Pseudomonadati</taxon>
        <taxon>Pseudomonadota</taxon>
        <taxon>Betaproteobacteria</taxon>
        <taxon>Burkholderiales</taxon>
        <taxon>Alcaligenaceae</taxon>
        <taxon>Castellaniella</taxon>
    </lineage>
</organism>
<protein>
    <submittedName>
        <fullName evidence="2">Uncharacterized protein</fullName>
    </submittedName>
</protein>
<evidence type="ECO:0000313" key="2">
    <source>
        <dbReference type="EMBL" id="MFC4299381.1"/>
    </source>
</evidence>
<sequence>MPAIDNSQRTAQAEQRRVKTRGSADGLWNGIFNVADFQTFYLMNVRKSAKPDTQAVPEHAPRTRKHFSNQADKKSSENRRKLARGLLCFLQTGLDTGAAFL</sequence>
<name>A0ABV8S496_9BURK</name>